<evidence type="ECO:0000313" key="7">
    <source>
        <dbReference type="Proteomes" id="UP000823388"/>
    </source>
</evidence>
<dbReference type="EMBL" id="CM029040">
    <property type="protein sequence ID" value="KAG2636394.1"/>
    <property type="molecule type" value="Genomic_DNA"/>
</dbReference>
<evidence type="ECO:0000256" key="3">
    <source>
        <dbReference type="ARBA" id="ARBA00022676"/>
    </source>
</evidence>
<evidence type="ECO:0000256" key="4">
    <source>
        <dbReference type="SAM" id="MobiDB-lite"/>
    </source>
</evidence>
<feature type="region of interest" description="Disordered" evidence="4">
    <location>
        <begin position="1"/>
        <end position="23"/>
    </location>
</feature>
<feature type="region of interest" description="Disordered" evidence="4">
    <location>
        <begin position="131"/>
        <end position="155"/>
    </location>
</feature>
<dbReference type="InterPro" id="IPR029044">
    <property type="entry name" value="Nucleotide-diphossugar_trans"/>
</dbReference>
<reference evidence="6" key="1">
    <citation type="submission" date="2020-05" db="EMBL/GenBank/DDBJ databases">
        <title>WGS assembly of Panicum virgatum.</title>
        <authorList>
            <person name="Lovell J.T."/>
            <person name="Jenkins J."/>
            <person name="Shu S."/>
            <person name="Juenger T.E."/>
            <person name="Schmutz J."/>
        </authorList>
    </citation>
    <scope>NUCLEOTIDE SEQUENCE</scope>
    <source>
        <strain evidence="6">AP13</strain>
    </source>
</reference>
<dbReference type="AlphaFoldDB" id="A0A8T0VT26"/>
<dbReference type="InterPro" id="IPR002495">
    <property type="entry name" value="Glyco_trans_8"/>
</dbReference>
<evidence type="ECO:0008006" key="8">
    <source>
        <dbReference type="Google" id="ProtNLM"/>
    </source>
</evidence>
<feature type="compositionally biased region" description="Basic and acidic residues" evidence="4">
    <location>
        <begin position="131"/>
        <end position="141"/>
    </location>
</feature>
<organism evidence="6 7">
    <name type="scientific">Panicum virgatum</name>
    <name type="common">Blackwell switchgrass</name>
    <dbReference type="NCBI Taxonomy" id="38727"/>
    <lineage>
        <taxon>Eukaryota</taxon>
        <taxon>Viridiplantae</taxon>
        <taxon>Streptophyta</taxon>
        <taxon>Embryophyta</taxon>
        <taxon>Tracheophyta</taxon>
        <taxon>Spermatophyta</taxon>
        <taxon>Magnoliopsida</taxon>
        <taxon>Liliopsida</taxon>
        <taxon>Poales</taxon>
        <taxon>Poaceae</taxon>
        <taxon>PACMAD clade</taxon>
        <taxon>Panicoideae</taxon>
        <taxon>Panicodae</taxon>
        <taxon>Paniceae</taxon>
        <taxon>Panicinae</taxon>
        <taxon>Panicum</taxon>
        <taxon>Panicum sect. Hiantes</taxon>
    </lineage>
</organism>
<feature type="compositionally biased region" description="Gly residues" evidence="4">
    <location>
        <begin position="13"/>
        <end position="23"/>
    </location>
</feature>
<keyword evidence="5" id="KW-0812">Transmembrane</keyword>
<evidence type="ECO:0000256" key="2">
    <source>
        <dbReference type="ARBA" id="ARBA00006351"/>
    </source>
</evidence>
<feature type="transmembrane region" description="Helical" evidence="5">
    <location>
        <begin position="28"/>
        <end position="49"/>
    </location>
</feature>
<comment type="pathway">
    <text evidence="1">Glycan metabolism; pectin biosynthesis.</text>
</comment>
<keyword evidence="3" id="KW-0328">Glycosyltransferase</keyword>
<proteinExistence type="inferred from homology"/>
<keyword evidence="5" id="KW-1133">Transmembrane helix</keyword>
<comment type="caution">
    <text evidence="6">The sequence shown here is derived from an EMBL/GenBank/DDBJ whole genome shotgun (WGS) entry which is preliminary data.</text>
</comment>
<evidence type="ECO:0000256" key="1">
    <source>
        <dbReference type="ARBA" id="ARBA00004877"/>
    </source>
</evidence>
<dbReference type="CDD" id="cd06429">
    <property type="entry name" value="GT8_like_1"/>
    <property type="match status" value="1"/>
</dbReference>
<evidence type="ECO:0000256" key="5">
    <source>
        <dbReference type="SAM" id="Phobius"/>
    </source>
</evidence>
<keyword evidence="7" id="KW-1185">Reference proteome</keyword>
<dbReference type="Pfam" id="PF25557">
    <property type="entry name" value="GAUT_1"/>
    <property type="match status" value="1"/>
</dbReference>
<gene>
    <name evidence="6" type="ORF">PVAP13_2NG448300</name>
</gene>
<dbReference type="Pfam" id="PF01501">
    <property type="entry name" value="Glyco_transf_8"/>
    <property type="match status" value="1"/>
</dbReference>
<dbReference type="PANTHER" id="PTHR32116:SF4">
    <property type="entry name" value="POLYGALACTURONATE 4-ALPHA-GALACTURONOSYLTRANSFERASE"/>
    <property type="match status" value="1"/>
</dbReference>
<keyword evidence="5" id="KW-0472">Membrane</keyword>
<dbReference type="InterPro" id="IPR029993">
    <property type="entry name" value="GAUT"/>
</dbReference>
<dbReference type="GO" id="GO:0047262">
    <property type="term" value="F:polygalacturonate 4-alpha-galacturonosyltransferase activity"/>
    <property type="evidence" value="ECO:0007669"/>
    <property type="project" value="InterPro"/>
</dbReference>
<keyword evidence="3" id="KW-0808">Transferase</keyword>
<dbReference type="Proteomes" id="UP000823388">
    <property type="component" value="Chromosome 2N"/>
</dbReference>
<dbReference type="SUPFAM" id="SSF53448">
    <property type="entry name" value="Nucleotide-diphospho-sugar transferases"/>
    <property type="match status" value="1"/>
</dbReference>
<protein>
    <recommendedName>
        <fullName evidence="8">Hexosyltransferase</fullName>
    </recommendedName>
</protein>
<dbReference type="Gene3D" id="3.90.550.10">
    <property type="entry name" value="Spore Coat Polysaccharide Biosynthesis Protein SpsA, Chain A"/>
    <property type="match status" value="1"/>
</dbReference>
<sequence>MPTPKQRLPYSTAGGGGGGRRGASGSGVLPPVVVLVFLFVVAPSLFFVVCNGGRGHVHVASDPKVRNDDQEAVAMMNLKSILPKEVIDAIAASQQEKGTLSVDFFRNHESPSWKTDDLVTDKGMNVDDKAKAENSAAEHDLPTNNSPKDPDEHQVDTAAKIARRKLREKRREKRAMDLLSKDDEARVKLENAAIERSKAVDSAVLGKYSIWRKENENENSDTTVRLIRDQIIMARVYSALAKSKNKSGLFQELQTRIKESQRAVGEAAADADLHHRCESVSLLSLFYKNNFLTLLSFNKKHLLYSAPEKIRAMGQVLSKAREEVYDCRAITQRLRAMLQSADEQVRSLKKQSTFLSQLAAKTIPNSIHCLSMRLTIDYYLLPLEKRKFPRSENLENPSLYHYALFSDNVLAASVVVNSTIMNAKEPEKHVFHLVTDKLNFGAMNMWFLLNPPGKATIHVENVDEFKWLNSSYCPVLRQLESAAMKEYYFKADRPTTLSAGSSNLKYRNPKYLSMLNHLRFYLPEVYPKLDKILFLDDDIVVQKDLTGLWDVDLNGNVNGAVETCGESFHRFDKYLNFSNPHIARNFDPNACGWAYGMNIFDLKEWKKKDITGIYHKWQNKNEDRVLWKLGTLPPGLLTFYKLTHPLDKSWHVLGLGYNPSIDRSEIDGAAVVHYNGNMKPWLELAMTKYRPYWTKYIKYDHPYIRGCNLSE</sequence>
<dbReference type="PANTHER" id="PTHR32116">
    <property type="entry name" value="GALACTURONOSYLTRANSFERASE 4-RELATED"/>
    <property type="match status" value="1"/>
</dbReference>
<name>A0A8T0VT26_PANVG</name>
<accession>A0A8T0VT26</accession>
<comment type="similarity">
    <text evidence="2">Belongs to the glycosyltransferase 8 family.</text>
</comment>
<evidence type="ECO:0000313" key="6">
    <source>
        <dbReference type="EMBL" id="KAG2636394.1"/>
    </source>
</evidence>